<feature type="transmembrane region" description="Helical" evidence="1">
    <location>
        <begin position="472"/>
        <end position="491"/>
    </location>
</feature>
<dbReference type="InterPro" id="IPR027417">
    <property type="entry name" value="P-loop_NTPase"/>
</dbReference>
<dbReference type="EMBL" id="QGHB01000008">
    <property type="protein sequence ID" value="PWK84585.1"/>
    <property type="molecule type" value="Genomic_DNA"/>
</dbReference>
<dbReference type="Proteomes" id="UP000246005">
    <property type="component" value="Unassembled WGS sequence"/>
</dbReference>
<reference evidence="2 3" key="1">
    <citation type="submission" date="2018-05" db="EMBL/GenBank/DDBJ databases">
        <title>Genomic Encyclopedia of Type Strains, Phase IV (KMG-IV): sequencing the most valuable type-strain genomes for metagenomic binning, comparative biology and taxonomic classification.</title>
        <authorList>
            <person name="Goeker M."/>
        </authorList>
    </citation>
    <scope>NUCLEOTIDE SEQUENCE [LARGE SCALE GENOMIC DNA]</scope>
    <source>
        <strain evidence="2 3">DSM 45480</strain>
    </source>
</reference>
<evidence type="ECO:0000256" key="1">
    <source>
        <dbReference type="SAM" id="Phobius"/>
    </source>
</evidence>
<evidence type="ECO:0008006" key="4">
    <source>
        <dbReference type="Google" id="ProtNLM"/>
    </source>
</evidence>
<feature type="transmembrane region" description="Helical" evidence="1">
    <location>
        <begin position="12"/>
        <end position="31"/>
    </location>
</feature>
<keyword evidence="1" id="KW-0812">Transmembrane</keyword>
<gene>
    <name evidence="2" type="ORF">C8D88_108200</name>
</gene>
<proteinExistence type="predicted"/>
<dbReference type="Gene3D" id="3.40.50.300">
    <property type="entry name" value="P-loop containing nucleotide triphosphate hydrolases"/>
    <property type="match status" value="1"/>
</dbReference>
<evidence type="ECO:0000313" key="2">
    <source>
        <dbReference type="EMBL" id="PWK84585.1"/>
    </source>
</evidence>
<evidence type="ECO:0000313" key="3">
    <source>
        <dbReference type="Proteomes" id="UP000246005"/>
    </source>
</evidence>
<keyword evidence="1" id="KW-1133">Transmembrane helix</keyword>
<sequence length="720" mass="79298">MMAVVRRWVWRGAVVLVVLGVGLFLGLRFGWLDWVAAKEHPVRNVLEAMSWIFTGCGFFLMLPPVQRFLGLHSGQVDERDLLDNLADATEKHWAREAELRRVRHGPLPVRWCLAKRNVAPGIQSAIADGARGRFAPLPGTHRVTQADLRDGGELPELYNVYGGLASGRLLLTGEGASGKTTAGILLLLEVLAQRKGVTDGDKRADLPVPVLLELRDWKPQDESVIDWVARSLSQSERLVRGRAGRGWVREMLRAARISVFLDGFDEVDAKVRRVMVTDLNEAPFRLVVLSRTKEARQTASRSPLSSALGLALQEVLPADATAYLQRRDLPEPPPPAWRAVIDELDTSPEGPLATALRYPLAVGLLRDAYTDDDPVDELLDRERFPTADAIQDRLLDQVVKTAYRPRRGRSRYSVEAAERTLRFIADRLVAQGTYDLAWWHIPSWVSPLPRAVVAGIIAGAVTGPVAIAAHGIGWGLTIGIINLMAVALWTARDREGAPLDTAGWRDIFHWGTLRIGLFVGGFNLVVLLPIWGKTAIGLVYVFCSAFISALVTTVMVSPAADLVAGLPHEQIARIFGVTRSDTAELGRRATPAAQTPRAVGPREVWRHHAYWRFAFGLFIGGAIGIWFGLITVMGTQADSMTVFLHGLTTAIAFGSFCGVAGNTAIMTIVSFVHLALTKAIPIRLLSFLEDARRRNLIRVSGQVYQFRHTALRDRLSHRAT</sequence>
<feature type="transmembrane region" description="Helical" evidence="1">
    <location>
        <begin position="650"/>
        <end position="676"/>
    </location>
</feature>
<feature type="transmembrane region" description="Helical" evidence="1">
    <location>
        <begin position="538"/>
        <end position="564"/>
    </location>
</feature>
<dbReference type="AlphaFoldDB" id="A0A316I2G0"/>
<organism evidence="2 3">
    <name type="scientific">Lentzea atacamensis</name>
    <dbReference type="NCBI Taxonomy" id="531938"/>
    <lineage>
        <taxon>Bacteria</taxon>
        <taxon>Bacillati</taxon>
        <taxon>Actinomycetota</taxon>
        <taxon>Actinomycetes</taxon>
        <taxon>Pseudonocardiales</taxon>
        <taxon>Pseudonocardiaceae</taxon>
        <taxon>Lentzea</taxon>
    </lineage>
</organism>
<accession>A0A316I2G0</accession>
<feature type="transmembrane region" description="Helical" evidence="1">
    <location>
        <begin position="512"/>
        <end position="532"/>
    </location>
</feature>
<feature type="transmembrane region" description="Helical" evidence="1">
    <location>
        <begin position="51"/>
        <end position="69"/>
    </location>
</feature>
<feature type="transmembrane region" description="Helical" evidence="1">
    <location>
        <begin position="610"/>
        <end position="630"/>
    </location>
</feature>
<protein>
    <recommendedName>
        <fullName evidence="4">NACHT domain-containing protein</fullName>
    </recommendedName>
</protein>
<keyword evidence="1" id="KW-0472">Membrane</keyword>
<name>A0A316I2G0_9PSEU</name>
<comment type="caution">
    <text evidence="2">The sequence shown here is derived from an EMBL/GenBank/DDBJ whole genome shotgun (WGS) entry which is preliminary data.</text>
</comment>